<evidence type="ECO:0000256" key="1">
    <source>
        <dbReference type="ARBA" id="ARBA00004123"/>
    </source>
</evidence>
<reference evidence="11" key="2">
    <citation type="submission" date="2025-09" db="UniProtKB">
        <authorList>
            <consortium name="Ensembl"/>
        </authorList>
    </citation>
    <scope>IDENTIFICATION</scope>
</reference>
<keyword evidence="7" id="KW-0539">Nucleus</keyword>
<dbReference type="GO" id="GO:0005634">
    <property type="term" value="C:nucleus"/>
    <property type="evidence" value="ECO:0007669"/>
    <property type="project" value="UniProtKB-SubCell"/>
</dbReference>
<evidence type="ECO:0000256" key="8">
    <source>
        <dbReference type="ARBA" id="ARBA00023306"/>
    </source>
</evidence>
<evidence type="ECO:0000256" key="5">
    <source>
        <dbReference type="ARBA" id="ARBA00022776"/>
    </source>
</evidence>
<dbReference type="Ensembl" id="ENSVKKT00000006834.1">
    <property type="protein sequence ID" value="ENSVKKP00000006657.1"/>
    <property type="gene ID" value="ENSVKKG00000004828.1"/>
</dbReference>
<dbReference type="Pfam" id="PF03980">
    <property type="entry name" value="Nnf1"/>
    <property type="match status" value="1"/>
</dbReference>
<keyword evidence="10" id="KW-0175">Coiled coil</keyword>
<name>A0A8D2J0Q6_VARKO</name>
<keyword evidence="9" id="KW-0137">Centromere</keyword>
<comment type="subcellular location">
    <subcellularLocation>
        <location evidence="2">Chromosome</location>
        <location evidence="2">Centromere</location>
        <location evidence="2">Kinetochore</location>
    </subcellularLocation>
    <subcellularLocation>
        <location evidence="1">Nucleus</location>
    </subcellularLocation>
</comment>
<organism evidence="11 12">
    <name type="scientific">Varanus komodoensis</name>
    <name type="common">Komodo dragon</name>
    <dbReference type="NCBI Taxonomy" id="61221"/>
    <lineage>
        <taxon>Eukaryota</taxon>
        <taxon>Metazoa</taxon>
        <taxon>Chordata</taxon>
        <taxon>Craniata</taxon>
        <taxon>Vertebrata</taxon>
        <taxon>Euteleostomi</taxon>
        <taxon>Lepidosauria</taxon>
        <taxon>Squamata</taxon>
        <taxon>Bifurcata</taxon>
        <taxon>Unidentata</taxon>
        <taxon>Episquamata</taxon>
        <taxon>Toxicofera</taxon>
        <taxon>Anguimorpha</taxon>
        <taxon>Paleoanguimorpha</taxon>
        <taxon>Varanoidea</taxon>
        <taxon>Varanidae</taxon>
        <taxon>Varanus</taxon>
    </lineage>
</organism>
<dbReference type="OMA" id="EMTQRIH"/>
<evidence type="ECO:0000256" key="9">
    <source>
        <dbReference type="ARBA" id="ARBA00023328"/>
    </source>
</evidence>
<evidence type="ECO:0000313" key="11">
    <source>
        <dbReference type="Ensembl" id="ENSVKKP00000006657.1"/>
    </source>
</evidence>
<keyword evidence="3" id="KW-0158">Chromosome</keyword>
<proteinExistence type="predicted"/>
<dbReference type="PANTHER" id="PTHR15459">
    <property type="entry name" value="POLYAMINE-MODULATED FACTOR 1"/>
    <property type="match status" value="1"/>
</dbReference>
<evidence type="ECO:0000313" key="12">
    <source>
        <dbReference type="Proteomes" id="UP000694545"/>
    </source>
</evidence>
<keyword evidence="4" id="KW-0132">Cell division</keyword>
<dbReference type="GO" id="GO:0000444">
    <property type="term" value="C:MIS12/MIND type complex"/>
    <property type="evidence" value="ECO:0007669"/>
    <property type="project" value="InterPro"/>
</dbReference>
<sequence length="163" mass="19012">CTRNDHSSYNPRYQQFVKCYKRLYKAQPELTKCVYDQFVSHLQSSVQEEIQELKEEGNLTVLFESLDRLVGGAKGRETPAWRPRGVPEEDVRSGVVPYFLKQRKLLQRALKEKEEGNAQLAQAVLAGRKKMESLQEEIQKRKEAWQEIAEEGQKVVNMFDELH</sequence>
<evidence type="ECO:0000256" key="6">
    <source>
        <dbReference type="ARBA" id="ARBA00022838"/>
    </source>
</evidence>
<evidence type="ECO:0000256" key="4">
    <source>
        <dbReference type="ARBA" id="ARBA00022618"/>
    </source>
</evidence>
<dbReference type="Proteomes" id="UP000694545">
    <property type="component" value="Unplaced"/>
</dbReference>
<evidence type="ECO:0000256" key="7">
    <source>
        <dbReference type="ARBA" id="ARBA00023242"/>
    </source>
</evidence>
<dbReference type="AlphaFoldDB" id="A0A8D2J0Q6"/>
<evidence type="ECO:0000256" key="10">
    <source>
        <dbReference type="SAM" id="Coils"/>
    </source>
</evidence>
<accession>A0A8D2J0Q6</accession>
<dbReference type="PANTHER" id="PTHR15459:SF3">
    <property type="entry name" value="POLYAMINE-MODULATED FACTOR 1"/>
    <property type="match status" value="1"/>
</dbReference>
<keyword evidence="12" id="KW-1185">Reference proteome</keyword>
<evidence type="ECO:0000256" key="3">
    <source>
        <dbReference type="ARBA" id="ARBA00022454"/>
    </source>
</evidence>
<evidence type="ECO:0000256" key="2">
    <source>
        <dbReference type="ARBA" id="ARBA00004629"/>
    </source>
</evidence>
<dbReference type="InterPro" id="IPR007128">
    <property type="entry name" value="PMF1/Nnf1"/>
</dbReference>
<keyword evidence="5" id="KW-0498">Mitosis</keyword>
<reference evidence="11" key="1">
    <citation type="submission" date="2025-08" db="UniProtKB">
        <authorList>
            <consortium name="Ensembl"/>
        </authorList>
    </citation>
    <scope>IDENTIFICATION</scope>
</reference>
<keyword evidence="6" id="KW-0995">Kinetochore</keyword>
<dbReference type="GO" id="GO:0007059">
    <property type="term" value="P:chromosome segregation"/>
    <property type="evidence" value="ECO:0007669"/>
    <property type="project" value="TreeGrafter"/>
</dbReference>
<dbReference type="GO" id="GO:0051301">
    <property type="term" value="P:cell division"/>
    <property type="evidence" value="ECO:0007669"/>
    <property type="project" value="UniProtKB-KW"/>
</dbReference>
<protein>
    <submittedName>
        <fullName evidence="11">Polyamine modulated factor 1</fullName>
    </submittedName>
</protein>
<feature type="coiled-coil region" evidence="10">
    <location>
        <begin position="103"/>
        <end position="151"/>
    </location>
</feature>
<keyword evidence="8" id="KW-0131">Cell cycle</keyword>